<dbReference type="GO" id="GO:0005739">
    <property type="term" value="C:mitochondrion"/>
    <property type="evidence" value="ECO:0007669"/>
    <property type="project" value="UniProtKB-SubCell"/>
</dbReference>
<feature type="region of interest" description="Disordered" evidence="11">
    <location>
        <begin position="30"/>
        <end position="65"/>
    </location>
</feature>
<dbReference type="InterPro" id="IPR040054">
    <property type="entry name" value="MRPS18B"/>
</dbReference>
<sequence length="205" mass="23314">MLPIARGIYSGLANITRNSRAALHTASAMRCKAEASGEEKDATESTEGEGEDNSSGSASDPKDRSKLIPVETSIRYLKSAAYKQTYGEDFVWTQYRRNHKGMYAPRKTRKQCIRQNRITTGNPCPICRDEYLVLDYRNTELLEQFISPYSGDVLSYSKTGLCQKSHLRLQVAVQQARDSGYLTYDVPFREYDYNEYYGQGQKQKA</sequence>
<dbReference type="SUPFAM" id="SSF46911">
    <property type="entry name" value="Ribosomal protein S18"/>
    <property type="match status" value="1"/>
</dbReference>
<dbReference type="InterPro" id="IPR001648">
    <property type="entry name" value="Ribosomal_bS18"/>
</dbReference>
<dbReference type="PANTHER" id="PTHR13329:SF2">
    <property type="entry name" value="SMALL RIBOSOMAL SUBUNIT PROTEIN MS40"/>
    <property type="match status" value="1"/>
</dbReference>
<dbReference type="GO" id="GO:1990904">
    <property type="term" value="C:ribonucleoprotein complex"/>
    <property type="evidence" value="ECO:0007669"/>
    <property type="project" value="UniProtKB-KW"/>
</dbReference>
<evidence type="ECO:0000256" key="6">
    <source>
        <dbReference type="ARBA" id="ARBA00023128"/>
    </source>
</evidence>
<keyword evidence="7" id="KW-0687">Ribonucleoprotein</keyword>
<dbReference type="InterPro" id="IPR036870">
    <property type="entry name" value="Ribosomal_bS18_sf"/>
</dbReference>
<comment type="similarity">
    <text evidence="2">Belongs to the bacterial ribosomal protein bS18 family. Mitochondrion-specific ribosomal protein mS40 subfamily.</text>
</comment>
<evidence type="ECO:0000256" key="10">
    <source>
        <dbReference type="ARBA" id="ARBA00035515"/>
    </source>
</evidence>
<dbReference type="GO" id="GO:0005840">
    <property type="term" value="C:ribosome"/>
    <property type="evidence" value="ECO:0007669"/>
    <property type="project" value="UniProtKB-KW"/>
</dbReference>
<protein>
    <recommendedName>
        <fullName evidence="9">Small ribosomal subunit protein mS40</fullName>
    </recommendedName>
    <alternativeName>
        <fullName evidence="8">28S ribosomal protein S18-2, mitochondrial</fullName>
    </alternativeName>
    <alternativeName>
        <fullName evidence="10">28S ribosomal protein S18b, mitochondrial</fullName>
    </alternativeName>
</protein>
<dbReference type="GeneID" id="108007021"/>
<proteinExistence type="inferred from homology"/>
<evidence type="ECO:0000256" key="11">
    <source>
        <dbReference type="SAM" id="MobiDB-lite"/>
    </source>
</evidence>
<keyword evidence="12" id="KW-1185">Reference proteome</keyword>
<evidence type="ECO:0000256" key="1">
    <source>
        <dbReference type="ARBA" id="ARBA00004173"/>
    </source>
</evidence>
<keyword evidence="4" id="KW-0809">Transit peptide</keyword>
<dbReference type="RefSeq" id="XP_016926119.3">
    <property type="nucleotide sequence ID" value="XM_017070630.4"/>
</dbReference>
<evidence type="ECO:0000256" key="2">
    <source>
        <dbReference type="ARBA" id="ARBA00006136"/>
    </source>
</evidence>
<reference evidence="13" key="1">
    <citation type="submission" date="2025-08" db="UniProtKB">
        <authorList>
            <consortium name="RefSeq"/>
        </authorList>
    </citation>
    <scope>IDENTIFICATION</scope>
</reference>
<evidence type="ECO:0000313" key="13">
    <source>
        <dbReference type="RefSeq" id="XP_016926119.3"/>
    </source>
</evidence>
<comment type="subcellular location">
    <subcellularLocation>
        <location evidence="1">Mitochondrion</location>
    </subcellularLocation>
</comment>
<evidence type="ECO:0000256" key="7">
    <source>
        <dbReference type="ARBA" id="ARBA00023274"/>
    </source>
</evidence>
<evidence type="ECO:0000256" key="5">
    <source>
        <dbReference type="ARBA" id="ARBA00022980"/>
    </source>
</evidence>
<organism evidence="12 13">
    <name type="scientific">Drosophila suzukii</name>
    <name type="common">Spotted-wing drosophila fruit fly</name>
    <dbReference type="NCBI Taxonomy" id="28584"/>
    <lineage>
        <taxon>Eukaryota</taxon>
        <taxon>Metazoa</taxon>
        <taxon>Ecdysozoa</taxon>
        <taxon>Arthropoda</taxon>
        <taxon>Hexapoda</taxon>
        <taxon>Insecta</taxon>
        <taxon>Pterygota</taxon>
        <taxon>Neoptera</taxon>
        <taxon>Endopterygota</taxon>
        <taxon>Diptera</taxon>
        <taxon>Brachycera</taxon>
        <taxon>Muscomorpha</taxon>
        <taxon>Ephydroidea</taxon>
        <taxon>Drosophilidae</taxon>
        <taxon>Drosophila</taxon>
        <taxon>Sophophora</taxon>
    </lineage>
</organism>
<dbReference type="GO" id="GO:0003735">
    <property type="term" value="F:structural constituent of ribosome"/>
    <property type="evidence" value="ECO:0007669"/>
    <property type="project" value="InterPro"/>
</dbReference>
<evidence type="ECO:0000256" key="3">
    <source>
        <dbReference type="ARBA" id="ARBA00022553"/>
    </source>
</evidence>
<keyword evidence="6" id="KW-0496">Mitochondrion</keyword>
<evidence type="ECO:0000313" key="12">
    <source>
        <dbReference type="Proteomes" id="UP001652628"/>
    </source>
</evidence>
<dbReference type="PANTHER" id="PTHR13329">
    <property type="entry name" value="MITOCHONDRIAL RIBOSOMAL PROTEIN S18B"/>
    <property type="match status" value="1"/>
</dbReference>
<evidence type="ECO:0000256" key="4">
    <source>
        <dbReference type="ARBA" id="ARBA00022946"/>
    </source>
</evidence>
<accession>A0AB39Z0W4</accession>
<evidence type="ECO:0000256" key="9">
    <source>
        <dbReference type="ARBA" id="ARBA00035130"/>
    </source>
</evidence>
<gene>
    <name evidence="13" type="primary">mRpS18B</name>
</gene>
<name>A0AB39Z0W4_DROSZ</name>
<evidence type="ECO:0000256" key="8">
    <source>
        <dbReference type="ARBA" id="ARBA00032055"/>
    </source>
</evidence>
<dbReference type="GO" id="GO:0032543">
    <property type="term" value="P:mitochondrial translation"/>
    <property type="evidence" value="ECO:0007669"/>
    <property type="project" value="InterPro"/>
</dbReference>
<feature type="compositionally biased region" description="Basic and acidic residues" evidence="11">
    <location>
        <begin position="31"/>
        <end position="43"/>
    </location>
</feature>
<dbReference type="Pfam" id="PF01084">
    <property type="entry name" value="Ribosomal_S18"/>
    <property type="match status" value="1"/>
</dbReference>
<keyword evidence="3" id="KW-0597">Phosphoprotein</keyword>
<dbReference type="Proteomes" id="UP001652628">
    <property type="component" value="Chromosome 2L"/>
</dbReference>
<dbReference type="Gene3D" id="4.10.640.10">
    <property type="entry name" value="Ribosomal protein S18"/>
    <property type="match status" value="1"/>
</dbReference>
<dbReference type="AlphaFoldDB" id="A0AB39Z0W4"/>
<keyword evidence="5" id="KW-0689">Ribosomal protein</keyword>